<organism evidence="3 4">
    <name type="scientific">Psychrobacillus glaciei</name>
    <dbReference type="NCBI Taxonomy" id="2283160"/>
    <lineage>
        <taxon>Bacteria</taxon>
        <taxon>Bacillati</taxon>
        <taxon>Bacillota</taxon>
        <taxon>Bacilli</taxon>
        <taxon>Bacillales</taxon>
        <taxon>Bacillaceae</taxon>
        <taxon>Psychrobacillus</taxon>
    </lineage>
</organism>
<evidence type="ECO:0000256" key="1">
    <source>
        <dbReference type="SAM" id="MobiDB-lite"/>
    </source>
</evidence>
<dbReference type="KEGG" id="psyo:PB01_14365"/>
<feature type="compositionally biased region" description="Basic and acidic residues" evidence="1">
    <location>
        <begin position="366"/>
        <end position="378"/>
    </location>
</feature>
<dbReference type="SMART" id="SM00382">
    <property type="entry name" value="AAA"/>
    <property type="match status" value="1"/>
</dbReference>
<feature type="region of interest" description="Disordered" evidence="1">
    <location>
        <begin position="352"/>
        <end position="378"/>
    </location>
</feature>
<dbReference type="SUPFAM" id="SSF52540">
    <property type="entry name" value="P-loop containing nucleoside triphosphate hydrolases"/>
    <property type="match status" value="1"/>
</dbReference>
<dbReference type="InterPro" id="IPR052026">
    <property type="entry name" value="ExeA_AAA_ATPase_DNA-bind"/>
</dbReference>
<dbReference type="OrthoDB" id="9086539at2"/>
<gene>
    <name evidence="3" type="ORF">PB01_14365</name>
</gene>
<name>A0A5J6SPP7_9BACI</name>
<dbReference type="EMBL" id="CP031223">
    <property type="protein sequence ID" value="QFF99911.1"/>
    <property type="molecule type" value="Genomic_DNA"/>
</dbReference>
<dbReference type="PANTHER" id="PTHR35894">
    <property type="entry name" value="GENERAL SECRETION PATHWAY PROTEIN A-RELATED"/>
    <property type="match status" value="1"/>
</dbReference>
<evidence type="ECO:0000313" key="3">
    <source>
        <dbReference type="EMBL" id="QFF99911.1"/>
    </source>
</evidence>
<dbReference type="InterPro" id="IPR003593">
    <property type="entry name" value="AAA+_ATPase"/>
</dbReference>
<dbReference type="Pfam" id="PF13401">
    <property type="entry name" value="AAA_22"/>
    <property type="match status" value="1"/>
</dbReference>
<proteinExistence type="predicted"/>
<dbReference type="Gene3D" id="3.40.50.300">
    <property type="entry name" value="P-loop containing nucleotide triphosphate hydrolases"/>
    <property type="match status" value="1"/>
</dbReference>
<dbReference type="Proteomes" id="UP000325517">
    <property type="component" value="Chromosome"/>
</dbReference>
<accession>A0A5J6SPP7</accession>
<dbReference type="GO" id="GO:0016887">
    <property type="term" value="F:ATP hydrolysis activity"/>
    <property type="evidence" value="ECO:0007669"/>
    <property type="project" value="InterPro"/>
</dbReference>
<evidence type="ECO:0000259" key="2">
    <source>
        <dbReference type="SMART" id="SM00382"/>
    </source>
</evidence>
<dbReference type="RefSeq" id="WP_151700812.1">
    <property type="nucleotide sequence ID" value="NZ_CP031223.1"/>
</dbReference>
<reference evidence="3 4" key="1">
    <citation type="submission" date="2018-07" db="EMBL/GenBank/DDBJ databases">
        <title>Complete genome sequence of Psychrobacillus sp. PB01, isolated from iceberg, and comparative genome analysis of Psychrobacillus strains.</title>
        <authorList>
            <person name="Lee P.C."/>
        </authorList>
    </citation>
    <scope>NUCLEOTIDE SEQUENCE [LARGE SCALE GENOMIC DNA]</scope>
    <source>
        <strain evidence="3 4">PB01</strain>
    </source>
</reference>
<keyword evidence="4" id="KW-1185">Reference proteome</keyword>
<feature type="domain" description="AAA+ ATPase" evidence="2">
    <location>
        <begin position="49"/>
        <end position="234"/>
    </location>
</feature>
<sequence>MAKKQRLFDEELLTKTKEERENFFNEYTISHPKMKQVLLDLKNEIYKGSQNIIMVVGPSGVGKSRLFNAAIKSVLKDMEEDIYNDRSIIPITGIELPNPDLGKFNWKDFYYRVLTSLNEPLIDYKIDIGKLKKENNISLRYGSASELRRSLESAVFYRKTKALLIDEAQHFFKINGEKRGDGEKNQKQFNSIKSIANMSNTKIVLFGTYELNEVINLDGQLSRRVKEIHFSRYDYYNKGTEKKNFLSLLLTFQKLLPVQEEPDLIGYSEYLYENSIGCAGILKNWLQRCLSDAIENNEKTVTYTNLRNNVLQARKLITLANEAITGEFIFKESNNDKDELRALLEMKQTEKKEDIKVKNNPAPGKRKPERDNVGLDKV</sequence>
<dbReference type="PANTHER" id="PTHR35894:SF1">
    <property type="entry name" value="PHOSPHORIBULOKINASE _ URIDINE KINASE FAMILY"/>
    <property type="match status" value="1"/>
</dbReference>
<dbReference type="AlphaFoldDB" id="A0A5J6SPP7"/>
<evidence type="ECO:0000313" key="4">
    <source>
        <dbReference type="Proteomes" id="UP000325517"/>
    </source>
</evidence>
<dbReference type="InterPro" id="IPR049945">
    <property type="entry name" value="AAA_22"/>
</dbReference>
<protein>
    <submittedName>
        <fullName evidence="3">AAA family ATPase</fullName>
    </submittedName>
</protein>
<dbReference type="InterPro" id="IPR027417">
    <property type="entry name" value="P-loop_NTPase"/>
</dbReference>